<comment type="caution">
    <text evidence="2">The sequence shown here is derived from an EMBL/GenBank/DDBJ whole genome shotgun (WGS) entry which is preliminary data.</text>
</comment>
<feature type="region of interest" description="Disordered" evidence="1">
    <location>
        <begin position="1"/>
        <end position="33"/>
    </location>
</feature>
<name>A0A836CQQ8_9STRA</name>
<organism evidence="2 3">
    <name type="scientific">Tribonema minus</name>
    <dbReference type="NCBI Taxonomy" id="303371"/>
    <lineage>
        <taxon>Eukaryota</taxon>
        <taxon>Sar</taxon>
        <taxon>Stramenopiles</taxon>
        <taxon>Ochrophyta</taxon>
        <taxon>PX clade</taxon>
        <taxon>Xanthophyceae</taxon>
        <taxon>Tribonematales</taxon>
        <taxon>Tribonemataceae</taxon>
        <taxon>Tribonema</taxon>
    </lineage>
</organism>
<dbReference type="EMBL" id="JAFCMP010000009">
    <property type="protein sequence ID" value="KAG5192161.1"/>
    <property type="molecule type" value="Genomic_DNA"/>
</dbReference>
<evidence type="ECO:0000313" key="2">
    <source>
        <dbReference type="EMBL" id="KAG5192161.1"/>
    </source>
</evidence>
<evidence type="ECO:0000313" key="3">
    <source>
        <dbReference type="Proteomes" id="UP000664859"/>
    </source>
</evidence>
<dbReference type="Proteomes" id="UP000664859">
    <property type="component" value="Unassembled WGS sequence"/>
</dbReference>
<reference evidence="2" key="1">
    <citation type="submission" date="2021-02" db="EMBL/GenBank/DDBJ databases">
        <title>First Annotated Genome of the Yellow-green Alga Tribonema minus.</title>
        <authorList>
            <person name="Mahan K.M."/>
        </authorList>
    </citation>
    <scope>NUCLEOTIDE SEQUENCE</scope>
    <source>
        <strain evidence="2">UTEX B ZZ1240</strain>
    </source>
</reference>
<protein>
    <submittedName>
        <fullName evidence="2">Uncharacterized protein</fullName>
    </submittedName>
</protein>
<gene>
    <name evidence="2" type="ORF">JKP88DRAFT_250982</name>
</gene>
<evidence type="ECO:0000256" key="1">
    <source>
        <dbReference type="SAM" id="MobiDB-lite"/>
    </source>
</evidence>
<dbReference type="AlphaFoldDB" id="A0A836CQQ8"/>
<accession>A0A836CQQ8</accession>
<proteinExistence type="predicted"/>
<keyword evidence="3" id="KW-1185">Reference proteome</keyword>
<sequence length="129" mass="14642">MKHRHSELSSRMATPSASRHRRSSASRPSFVMSIRRTLARGAQRELERDDASAKKKMVPAVSFMTVRDERRALQEIRAMKDPKPNQQLTSCDMSVALFALRFIVGHHVSALNNSEITLHAIVENHDFCT</sequence>